<protein>
    <submittedName>
        <fullName evidence="1">Uncharacterized protein</fullName>
    </submittedName>
</protein>
<dbReference type="EMBL" id="UINC01001319">
    <property type="protein sequence ID" value="SUZ77525.1"/>
    <property type="molecule type" value="Genomic_DNA"/>
</dbReference>
<name>A0A381QDW7_9ZZZZ</name>
<reference evidence="1" key="1">
    <citation type="submission" date="2018-05" db="EMBL/GenBank/DDBJ databases">
        <authorList>
            <person name="Lanie J.A."/>
            <person name="Ng W.-L."/>
            <person name="Kazmierczak K.M."/>
            <person name="Andrzejewski T.M."/>
            <person name="Davidsen T.M."/>
            <person name="Wayne K.J."/>
            <person name="Tettelin H."/>
            <person name="Glass J.I."/>
            <person name="Rusch D."/>
            <person name="Podicherti R."/>
            <person name="Tsui H.-C.T."/>
            <person name="Winkler M.E."/>
        </authorList>
    </citation>
    <scope>NUCLEOTIDE SEQUENCE</scope>
</reference>
<dbReference type="AlphaFoldDB" id="A0A381QDW7"/>
<organism evidence="1">
    <name type="scientific">marine metagenome</name>
    <dbReference type="NCBI Taxonomy" id="408172"/>
    <lineage>
        <taxon>unclassified sequences</taxon>
        <taxon>metagenomes</taxon>
        <taxon>ecological metagenomes</taxon>
    </lineage>
</organism>
<sequence length="346" mass="37799">MSCPKLLTLSSALLGLSLSLAPYVGVAQSTERPDLEGIWTNASRTTLTRPRGIEELVVSPEVADQIVANMAIAGISAENIAAGPSIDPETGAPPSGSYDFGLRGYNLFWTDPGSSLALVKGEFRTSYVVDPPNGQIPRLDEPMVELQRPNYGSRYLTGVGGNEGPEALPIPERCLIGFGNTAGPGMMGTLYNSSYQFIQTDNYVMILIEMVHDTRIIPIFSSAEEARAKRRPAALNQWLGDSVGWYEDGVLNIETININPHQMGQSSVPISPNGKVTEQFSRYADNEILYTFTVEDSNLYSQPWTAELSYYPLNGRIYEYACHEGNYSMPGILAGARRLEAEQASR</sequence>
<gene>
    <name evidence="1" type="ORF">METZ01_LOCUS30379</name>
</gene>
<evidence type="ECO:0000313" key="1">
    <source>
        <dbReference type="EMBL" id="SUZ77525.1"/>
    </source>
</evidence>
<proteinExistence type="predicted"/>
<accession>A0A381QDW7</accession>